<keyword evidence="4 6" id="KW-1133">Transmembrane helix</keyword>
<accession>A0A4R6REU4</accession>
<feature type="transmembrane region" description="Helical" evidence="6">
    <location>
        <begin position="225"/>
        <end position="246"/>
    </location>
</feature>
<feature type="transmembrane region" description="Helical" evidence="6">
    <location>
        <begin position="281"/>
        <end position="301"/>
    </location>
</feature>
<feature type="transmembrane region" description="Helical" evidence="6">
    <location>
        <begin position="135"/>
        <end position="153"/>
    </location>
</feature>
<dbReference type="GO" id="GO:0016020">
    <property type="term" value="C:membrane"/>
    <property type="evidence" value="ECO:0007669"/>
    <property type="project" value="UniProtKB-SubCell"/>
</dbReference>
<feature type="transmembrane region" description="Helical" evidence="6">
    <location>
        <begin position="165"/>
        <end position="184"/>
    </location>
</feature>
<evidence type="ECO:0000256" key="6">
    <source>
        <dbReference type="SAM" id="Phobius"/>
    </source>
</evidence>
<feature type="transmembrane region" description="Helical" evidence="6">
    <location>
        <begin position="81"/>
        <end position="101"/>
    </location>
</feature>
<keyword evidence="5 6" id="KW-0472">Membrane</keyword>
<dbReference type="InterPro" id="IPR037185">
    <property type="entry name" value="EmrE-like"/>
</dbReference>
<keyword evidence="9" id="KW-1185">Reference proteome</keyword>
<feature type="transmembrane region" description="Helical" evidence="6">
    <location>
        <begin position="107"/>
        <end position="128"/>
    </location>
</feature>
<evidence type="ECO:0000256" key="2">
    <source>
        <dbReference type="ARBA" id="ARBA00007362"/>
    </source>
</evidence>
<comment type="similarity">
    <text evidence="2">Belongs to the EamA transporter family.</text>
</comment>
<evidence type="ECO:0000259" key="7">
    <source>
        <dbReference type="Pfam" id="PF00892"/>
    </source>
</evidence>
<dbReference type="Pfam" id="PF00892">
    <property type="entry name" value="EamA"/>
    <property type="match status" value="2"/>
</dbReference>
<dbReference type="AlphaFoldDB" id="A0A4R6REU4"/>
<dbReference type="RefSeq" id="WP_126540134.1">
    <property type="nucleotide sequence ID" value="NZ_BSPM01000002.1"/>
</dbReference>
<evidence type="ECO:0000256" key="5">
    <source>
        <dbReference type="ARBA" id="ARBA00023136"/>
    </source>
</evidence>
<evidence type="ECO:0000313" key="8">
    <source>
        <dbReference type="EMBL" id="TDP84186.1"/>
    </source>
</evidence>
<dbReference type="PANTHER" id="PTHR32322:SF2">
    <property type="entry name" value="EAMA DOMAIN-CONTAINING PROTEIN"/>
    <property type="match status" value="1"/>
</dbReference>
<keyword evidence="3 6" id="KW-0812">Transmembrane</keyword>
<comment type="subcellular location">
    <subcellularLocation>
        <location evidence="1">Membrane</location>
        <topology evidence="1">Multi-pass membrane protein</topology>
    </subcellularLocation>
</comment>
<evidence type="ECO:0000256" key="4">
    <source>
        <dbReference type="ARBA" id="ARBA00022989"/>
    </source>
</evidence>
<feature type="transmembrane region" description="Helical" evidence="6">
    <location>
        <begin position="258"/>
        <end position="275"/>
    </location>
</feature>
<evidence type="ECO:0000256" key="3">
    <source>
        <dbReference type="ARBA" id="ARBA00022692"/>
    </source>
</evidence>
<feature type="domain" description="EamA" evidence="7">
    <location>
        <begin position="168"/>
        <end position="297"/>
    </location>
</feature>
<dbReference type="Gene3D" id="1.10.3730.20">
    <property type="match status" value="1"/>
</dbReference>
<organism evidence="8 9">
    <name type="scientific">Oharaeibacter diazotrophicus</name>
    <dbReference type="NCBI Taxonomy" id="1920512"/>
    <lineage>
        <taxon>Bacteria</taxon>
        <taxon>Pseudomonadati</taxon>
        <taxon>Pseudomonadota</taxon>
        <taxon>Alphaproteobacteria</taxon>
        <taxon>Hyphomicrobiales</taxon>
        <taxon>Pleomorphomonadaceae</taxon>
        <taxon>Oharaeibacter</taxon>
    </lineage>
</organism>
<dbReference type="OrthoDB" id="9809509at2"/>
<feature type="domain" description="EamA" evidence="7">
    <location>
        <begin position="28"/>
        <end position="152"/>
    </location>
</feature>
<feature type="transmembrane region" description="Helical" evidence="6">
    <location>
        <begin position="191"/>
        <end position="213"/>
    </location>
</feature>
<name>A0A4R6REU4_9HYPH</name>
<evidence type="ECO:0000313" key="9">
    <source>
        <dbReference type="Proteomes" id="UP000294547"/>
    </source>
</evidence>
<gene>
    <name evidence="8" type="ORF">EDD54_2790</name>
</gene>
<dbReference type="Proteomes" id="UP000294547">
    <property type="component" value="Unassembled WGS sequence"/>
</dbReference>
<feature type="transmembrane region" description="Helical" evidence="6">
    <location>
        <begin position="48"/>
        <end position="69"/>
    </location>
</feature>
<protein>
    <submittedName>
        <fullName evidence="8">EamA domain-containing membrane protein RarD</fullName>
    </submittedName>
</protein>
<reference evidence="8 9" key="1">
    <citation type="submission" date="2019-03" db="EMBL/GenBank/DDBJ databases">
        <title>Genomic Encyclopedia of Type Strains, Phase IV (KMG-IV): sequencing the most valuable type-strain genomes for metagenomic binning, comparative biology and taxonomic classification.</title>
        <authorList>
            <person name="Goeker M."/>
        </authorList>
    </citation>
    <scope>NUCLEOTIDE SEQUENCE [LARGE SCALE GENOMIC DNA]</scope>
    <source>
        <strain evidence="8 9">DSM 102969</strain>
    </source>
</reference>
<evidence type="ECO:0000256" key="1">
    <source>
        <dbReference type="ARBA" id="ARBA00004141"/>
    </source>
</evidence>
<proteinExistence type="inferred from homology"/>
<dbReference type="EMBL" id="SNXY01000008">
    <property type="protein sequence ID" value="TDP84186.1"/>
    <property type="molecule type" value="Genomic_DNA"/>
</dbReference>
<dbReference type="SUPFAM" id="SSF103481">
    <property type="entry name" value="Multidrug resistance efflux transporter EmrE"/>
    <property type="match status" value="2"/>
</dbReference>
<sequence length="306" mass="31364">MSRAALASPAVATDAEPPFLKVAPAVFVALWSTGFIAAKYGAPVAGPFSLLAIRFLFVIPILALAATVLKRRWPDARTAVHAMVAGALIHGLYLGGIFWAVKHGLPAGFAGLVVGLQPVLTAFFARALIGERVAAAHVGGLALGLVGVALVLWPKLTGFDGLSPVVVAVALGAVAAISLGTVYAKRFASGCDLVTGTALQFVGASVIGIPMAVAEGFSYVPSLQLALVIAWLVLMLSIGAVMLLLAMMRHGAASRVATLFYLVPPTTLGFAYLLFDETLGAIQLVGTALVVAAVLVATRGVKRTTA</sequence>
<comment type="caution">
    <text evidence="8">The sequence shown here is derived from an EMBL/GenBank/DDBJ whole genome shotgun (WGS) entry which is preliminary data.</text>
</comment>
<dbReference type="PANTHER" id="PTHR32322">
    <property type="entry name" value="INNER MEMBRANE TRANSPORTER"/>
    <property type="match status" value="1"/>
</dbReference>
<dbReference type="InterPro" id="IPR000620">
    <property type="entry name" value="EamA_dom"/>
</dbReference>
<dbReference type="InterPro" id="IPR050638">
    <property type="entry name" value="AA-Vitamin_Transporters"/>
</dbReference>